<dbReference type="Gene3D" id="3.40.190.10">
    <property type="entry name" value="Periplasmic binding protein-like II"/>
    <property type="match status" value="2"/>
</dbReference>
<dbReference type="RefSeq" id="WP_369288903.1">
    <property type="nucleotide sequence ID" value="NZ_JBFTEG010000017.1"/>
</dbReference>
<feature type="domain" description="HTH lysR-type" evidence="5">
    <location>
        <begin position="6"/>
        <end position="63"/>
    </location>
</feature>
<dbReference type="PRINTS" id="PR00039">
    <property type="entry name" value="HTHLYSR"/>
</dbReference>
<dbReference type="PANTHER" id="PTHR30537">
    <property type="entry name" value="HTH-TYPE TRANSCRIPTIONAL REGULATOR"/>
    <property type="match status" value="1"/>
</dbReference>
<protein>
    <submittedName>
        <fullName evidence="6">Transcriptional regulator GcvA</fullName>
    </submittedName>
</protein>
<dbReference type="PROSITE" id="PS50931">
    <property type="entry name" value="HTH_LYSR"/>
    <property type="match status" value="1"/>
</dbReference>
<evidence type="ECO:0000313" key="6">
    <source>
        <dbReference type="EMBL" id="MEX6503965.1"/>
    </source>
</evidence>
<reference evidence="6 7" key="1">
    <citation type="submission" date="2024-07" db="EMBL/GenBank/DDBJ databases">
        <authorList>
            <person name="Li M."/>
        </authorList>
    </citation>
    <scope>NUCLEOTIDE SEQUENCE [LARGE SCALE GENOMIC DNA]</scope>
    <source>
        <strain evidence="6 7">25A3E</strain>
    </source>
</reference>
<keyword evidence="4" id="KW-0804">Transcription</keyword>
<dbReference type="Pfam" id="PF00126">
    <property type="entry name" value="HTH_1"/>
    <property type="match status" value="1"/>
</dbReference>
<accession>A0ABV3YXA2</accession>
<keyword evidence="3" id="KW-0238">DNA-binding</keyword>
<comment type="caution">
    <text evidence="6">The sequence shown here is derived from an EMBL/GenBank/DDBJ whole genome shotgun (WGS) entry which is preliminary data.</text>
</comment>
<gene>
    <name evidence="6" type="primary">gcvA</name>
    <name evidence="6" type="ORF">AB5S05_18030</name>
</gene>
<evidence type="ECO:0000256" key="3">
    <source>
        <dbReference type="ARBA" id="ARBA00023125"/>
    </source>
</evidence>
<sequence length="311" mass="34822">MKKRLPPLNWLRSFEASARHLNFTQAATELNLTQAAISQQVKGLESQLGVSLFKRLPRGLELTEAGQAYMPVVHEAVERLAAATDELFGQGRKRLLTVRVNLVFFTTWLAPRLARFRQRHPDVGLRFTSNIWLDERGKEADMEIRYGQGVWEGYKSSRLTWDELFPVCSPLLNNGEAPPASPEALVDHTLLHVIGYEEGWGYWLKQTGFHHVDPSQGMQFDTLITALEMATLGHGLALGRTSLVAGMIASGRLLAPFEQRIATSEAFYLACPAHQYLSPQAEAFWSWLVEEAERARAEAPALFGPGRQPSL</sequence>
<evidence type="ECO:0000256" key="1">
    <source>
        <dbReference type="ARBA" id="ARBA00009437"/>
    </source>
</evidence>
<dbReference type="EMBL" id="JBFTEG010000017">
    <property type="protein sequence ID" value="MEX6503965.1"/>
    <property type="molecule type" value="Genomic_DNA"/>
</dbReference>
<evidence type="ECO:0000256" key="4">
    <source>
        <dbReference type="ARBA" id="ARBA00023163"/>
    </source>
</evidence>
<evidence type="ECO:0000256" key="2">
    <source>
        <dbReference type="ARBA" id="ARBA00023015"/>
    </source>
</evidence>
<dbReference type="Gene3D" id="1.10.10.10">
    <property type="entry name" value="Winged helix-like DNA-binding domain superfamily/Winged helix DNA-binding domain"/>
    <property type="match status" value="1"/>
</dbReference>
<dbReference type="InterPro" id="IPR036390">
    <property type="entry name" value="WH_DNA-bd_sf"/>
</dbReference>
<evidence type="ECO:0000313" key="7">
    <source>
        <dbReference type="Proteomes" id="UP001560296"/>
    </source>
</evidence>
<dbReference type="InterPro" id="IPR000847">
    <property type="entry name" value="LysR_HTH_N"/>
</dbReference>
<dbReference type="SUPFAM" id="SSF53850">
    <property type="entry name" value="Periplasmic binding protein-like II"/>
    <property type="match status" value="1"/>
</dbReference>
<keyword evidence="2" id="KW-0805">Transcription regulation</keyword>
<dbReference type="PANTHER" id="PTHR30537:SF74">
    <property type="entry name" value="HTH-TYPE TRANSCRIPTIONAL REGULATOR TRPI"/>
    <property type="match status" value="1"/>
</dbReference>
<evidence type="ECO:0000259" key="5">
    <source>
        <dbReference type="PROSITE" id="PS50931"/>
    </source>
</evidence>
<dbReference type="Pfam" id="PF03466">
    <property type="entry name" value="LysR_substrate"/>
    <property type="match status" value="1"/>
</dbReference>
<organism evidence="6 7">
    <name type="scientific">Pseudomonas zhanjiangensis</name>
    <dbReference type="NCBI Taxonomy" id="3239015"/>
    <lineage>
        <taxon>Bacteria</taxon>
        <taxon>Pseudomonadati</taxon>
        <taxon>Pseudomonadota</taxon>
        <taxon>Gammaproteobacteria</taxon>
        <taxon>Pseudomonadales</taxon>
        <taxon>Pseudomonadaceae</taxon>
        <taxon>Pseudomonas</taxon>
    </lineage>
</organism>
<comment type="similarity">
    <text evidence="1">Belongs to the LysR transcriptional regulatory family.</text>
</comment>
<dbReference type="InterPro" id="IPR005119">
    <property type="entry name" value="LysR_subst-bd"/>
</dbReference>
<name>A0ABV3YXA2_9PSED</name>
<dbReference type="CDD" id="cd08432">
    <property type="entry name" value="PBP2_GcdR_TrpI_HvrB_AmpR_like"/>
    <property type="match status" value="1"/>
</dbReference>
<dbReference type="SUPFAM" id="SSF46785">
    <property type="entry name" value="Winged helix' DNA-binding domain"/>
    <property type="match status" value="1"/>
</dbReference>
<keyword evidence="7" id="KW-1185">Reference proteome</keyword>
<dbReference type="Proteomes" id="UP001560296">
    <property type="component" value="Unassembled WGS sequence"/>
</dbReference>
<dbReference type="InterPro" id="IPR036388">
    <property type="entry name" value="WH-like_DNA-bd_sf"/>
</dbReference>
<dbReference type="InterPro" id="IPR058163">
    <property type="entry name" value="LysR-type_TF_proteobact-type"/>
</dbReference>
<proteinExistence type="inferred from homology"/>
<dbReference type="NCBIfam" id="NF008352">
    <property type="entry name" value="PRK11139.1"/>
    <property type="match status" value="1"/>
</dbReference>